<dbReference type="Pfam" id="PF01695">
    <property type="entry name" value="IstB_IS21"/>
    <property type="match status" value="1"/>
</dbReference>
<name>A0A6J5MDP6_9CAUD</name>
<evidence type="ECO:0000259" key="1">
    <source>
        <dbReference type="Pfam" id="PF01695"/>
    </source>
</evidence>
<dbReference type="CDD" id="cd00009">
    <property type="entry name" value="AAA"/>
    <property type="match status" value="1"/>
</dbReference>
<dbReference type="EMBL" id="LR796434">
    <property type="protein sequence ID" value="CAB4144372.1"/>
    <property type="molecule type" value="Genomic_DNA"/>
</dbReference>
<proteinExistence type="predicted"/>
<dbReference type="PANTHER" id="PTHR30050:SF8">
    <property type="entry name" value="PRIMOSOMAL PROTEIN DNAI"/>
    <property type="match status" value="1"/>
</dbReference>
<sequence>MSDIACHCGRRGALFQKQDGSLLRWWQCREHLDVERVKRESLGPCVYPPSMPEIFRDTDLMLLHPKIRQQVEEWSPAGDKSGLLFHGNSGVGKTRGLWEVVRRAWVKETEKSVNMKFMVLTMRKFEGMIEKGFQDKEHAEVIESVINAKLLAIDDFGKERLTSRMASDLFAVIDERSTARRPTIITTNFNGTALVERFENRDKETGVALIRRLKDYYTCVGIGVDSQSSPAN</sequence>
<dbReference type="InterPro" id="IPR002611">
    <property type="entry name" value="IstB_ATP-bd"/>
</dbReference>
<evidence type="ECO:0000313" key="2">
    <source>
        <dbReference type="EMBL" id="CAB4144372.1"/>
    </source>
</evidence>
<dbReference type="GO" id="GO:0005524">
    <property type="term" value="F:ATP binding"/>
    <property type="evidence" value="ECO:0007669"/>
    <property type="project" value="InterPro"/>
</dbReference>
<dbReference type="SUPFAM" id="SSF52540">
    <property type="entry name" value="P-loop containing nucleoside triphosphate hydrolases"/>
    <property type="match status" value="1"/>
</dbReference>
<reference evidence="2" key="1">
    <citation type="submission" date="2020-04" db="EMBL/GenBank/DDBJ databases">
        <authorList>
            <person name="Chiriac C."/>
            <person name="Salcher M."/>
            <person name="Ghai R."/>
            <person name="Kavagutti S V."/>
        </authorList>
    </citation>
    <scope>NUCLEOTIDE SEQUENCE</scope>
</reference>
<feature type="domain" description="IstB-like ATP-binding" evidence="1">
    <location>
        <begin position="79"/>
        <end position="226"/>
    </location>
</feature>
<dbReference type="Gene3D" id="3.40.50.300">
    <property type="entry name" value="P-loop containing nucleotide triphosphate hydrolases"/>
    <property type="match status" value="1"/>
</dbReference>
<dbReference type="GO" id="GO:0006260">
    <property type="term" value="P:DNA replication"/>
    <property type="evidence" value="ECO:0007669"/>
    <property type="project" value="TreeGrafter"/>
</dbReference>
<dbReference type="InterPro" id="IPR027417">
    <property type="entry name" value="P-loop_NTPase"/>
</dbReference>
<accession>A0A6J5MDP6</accession>
<organism evidence="2">
    <name type="scientific">uncultured Caudovirales phage</name>
    <dbReference type="NCBI Taxonomy" id="2100421"/>
    <lineage>
        <taxon>Viruses</taxon>
        <taxon>Duplodnaviria</taxon>
        <taxon>Heunggongvirae</taxon>
        <taxon>Uroviricota</taxon>
        <taxon>Caudoviricetes</taxon>
        <taxon>Peduoviridae</taxon>
        <taxon>Maltschvirus</taxon>
        <taxon>Maltschvirus maltsch</taxon>
    </lineage>
</organism>
<gene>
    <name evidence="2" type="ORF">UFOVP460_33</name>
</gene>
<dbReference type="PANTHER" id="PTHR30050">
    <property type="entry name" value="CHROMOSOMAL REPLICATION INITIATOR PROTEIN DNAA"/>
    <property type="match status" value="1"/>
</dbReference>
<protein>
    <submittedName>
        <fullName evidence="2">DnaC DNA replication protein</fullName>
    </submittedName>
</protein>